<protein>
    <recommendedName>
        <fullName evidence="4">Membrane-bound lytic murein transglycosylase F</fullName>
    </recommendedName>
</protein>
<feature type="region of interest" description="Disordered" evidence="1">
    <location>
        <begin position="1"/>
        <end position="21"/>
    </location>
</feature>
<keyword evidence="3" id="KW-1185">Reference proteome</keyword>
<reference evidence="2" key="1">
    <citation type="submission" date="2022-06" db="EMBL/GenBank/DDBJ databases">
        <title>Draft genome sequences of Leminorella grimontii str. JCM5902.</title>
        <authorList>
            <person name="Wakabayashi Y."/>
            <person name="Kojima K."/>
        </authorList>
    </citation>
    <scope>NUCLEOTIDE SEQUENCE</scope>
    <source>
        <strain evidence="2">JCM 5902</strain>
    </source>
</reference>
<proteinExistence type="predicted"/>
<evidence type="ECO:0008006" key="4">
    <source>
        <dbReference type="Google" id="ProtNLM"/>
    </source>
</evidence>
<evidence type="ECO:0000313" key="2">
    <source>
        <dbReference type="EMBL" id="GKX55183.1"/>
    </source>
</evidence>
<gene>
    <name evidence="2" type="ORF">SOASR030_12950</name>
</gene>
<evidence type="ECO:0000313" key="3">
    <source>
        <dbReference type="Proteomes" id="UP001058124"/>
    </source>
</evidence>
<organism evidence="2 3">
    <name type="scientific">Leminorella grimontii</name>
    <dbReference type="NCBI Taxonomy" id="82981"/>
    <lineage>
        <taxon>Bacteria</taxon>
        <taxon>Pseudomonadati</taxon>
        <taxon>Pseudomonadota</taxon>
        <taxon>Gammaproteobacteria</taxon>
        <taxon>Enterobacterales</taxon>
        <taxon>Budviciaceae</taxon>
        <taxon>Leminorella</taxon>
    </lineage>
</organism>
<dbReference type="AlphaFoldDB" id="A0AAV5MZA9"/>
<dbReference type="EMBL" id="BRLH01000002">
    <property type="protein sequence ID" value="GKX55183.1"/>
    <property type="molecule type" value="Genomic_DNA"/>
</dbReference>
<evidence type="ECO:0000256" key="1">
    <source>
        <dbReference type="SAM" id="MobiDB-lite"/>
    </source>
</evidence>
<accession>A0AAV5MZA9</accession>
<name>A0AAV5MZA9_9GAMM</name>
<dbReference type="Proteomes" id="UP001058124">
    <property type="component" value="Unassembled WGS sequence"/>
</dbReference>
<comment type="caution">
    <text evidence="2">The sequence shown here is derived from an EMBL/GenBank/DDBJ whole genome shotgun (WGS) entry which is preliminary data.</text>
</comment>
<sequence length="112" mass="12674">MGFAHMMDARSLTEQQGGDPNSWAEVKKRLTMLTQKKYYSLTRYGYARGYQAYQFVENIRRYQISLIGYLQEKEKAQRTARIPLTDVIDAAGARAAGAYPAVTPDQLAHPAQ</sequence>